<dbReference type="EMBL" id="PVTX01000016">
    <property type="protein sequence ID" value="PRZ02984.1"/>
    <property type="molecule type" value="Genomic_DNA"/>
</dbReference>
<dbReference type="RefSeq" id="WP_165800070.1">
    <property type="nucleotide sequence ID" value="NZ_PVTX01000016.1"/>
</dbReference>
<dbReference type="CDD" id="cd02440">
    <property type="entry name" value="AdoMet_MTases"/>
    <property type="match status" value="1"/>
</dbReference>
<comment type="caution">
    <text evidence="2">The sequence shown here is derived from an EMBL/GenBank/DDBJ whole genome shotgun (WGS) entry which is preliminary data.</text>
</comment>
<feature type="domain" description="Methyltransferase" evidence="1">
    <location>
        <begin position="41"/>
        <end position="134"/>
    </location>
</feature>
<dbReference type="InterPro" id="IPR041698">
    <property type="entry name" value="Methyltransf_25"/>
</dbReference>
<keyword evidence="3" id="KW-1185">Reference proteome</keyword>
<dbReference type="Gene3D" id="3.40.50.150">
    <property type="entry name" value="Vaccinia Virus protein VP39"/>
    <property type="match status" value="1"/>
</dbReference>
<evidence type="ECO:0000313" key="2">
    <source>
        <dbReference type="EMBL" id="PRZ02984.1"/>
    </source>
</evidence>
<sequence length="204" mass="22012">MTRFDLAHWDLYNADQVGRAPRQLCRDLLARAGEGAGRQAVDLGAGSGVEAAALVRAGWRVLAVDPAPATADLVPRQVPPALRAGLQVRVAAVQDVFPLPGAHLVHASYALPFVPPSQFARVWDGVRAALAPGGWLGVTLFGERDGWATDPAMADVLTFHPWAEVDRLLDGLDVLVVDEREHDGPAFGGTKHWHTFEVVARRLR</sequence>
<keyword evidence="2" id="KW-0808">Transferase</keyword>
<reference evidence="2 3" key="1">
    <citation type="submission" date="2018-03" db="EMBL/GenBank/DDBJ databases">
        <title>Comparative analysis of microorganisms from saline springs in Andes Mountain Range, Colombia.</title>
        <authorList>
            <person name="Rubin E."/>
        </authorList>
    </citation>
    <scope>NUCLEOTIDE SEQUENCE [LARGE SCALE GENOMIC DNA]</scope>
    <source>
        <strain evidence="2 3">CG 23</strain>
    </source>
</reference>
<evidence type="ECO:0000259" key="1">
    <source>
        <dbReference type="Pfam" id="PF13649"/>
    </source>
</evidence>
<gene>
    <name evidence="2" type="ORF">BCL65_1165</name>
</gene>
<dbReference type="Proteomes" id="UP000239895">
    <property type="component" value="Unassembled WGS sequence"/>
</dbReference>
<keyword evidence="2" id="KW-0489">Methyltransferase</keyword>
<proteinExistence type="predicted"/>
<dbReference type="GO" id="GO:0032259">
    <property type="term" value="P:methylation"/>
    <property type="evidence" value="ECO:0007669"/>
    <property type="project" value="UniProtKB-KW"/>
</dbReference>
<protein>
    <submittedName>
        <fullName evidence="2">Methyltransferase family protein</fullName>
    </submittedName>
</protein>
<dbReference type="GO" id="GO:0008168">
    <property type="term" value="F:methyltransferase activity"/>
    <property type="evidence" value="ECO:0007669"/>
    <property type="project" value="UniProtKB-KW"/>
</dbReference>
<evidence type="ECO:0000313" key="3">
    <source>
        <dbReference type="Proteomes" id="UP000239895"/>
    </source>
</evidence>
<name>A0ABX5E991_9MICO</name>
<dbReference type="Pfam" id="PF13649">
    <property type="entry name" value="Methyltransf_25"/>
    <property type="match status" value="1"/>
</dbReference>
<accession>A0ABX5E991</accession>
<organism evidence="2 3">
    <name type="scientific">Isoptericola halotolerans</name>
    <dbReference type="NCBI Taxonomy" id="300560"/>
    <lineage>
        <taxon>Bacteria</taxon>
        <taxon>Bacillati</taxon>
        <taxon>Actinomycetota</taxon>
        <taxon>Actinomycetes</taxon>
        <taxon>Micrococcales</taxon>
        <taxon>Promicromonosporaceae</taxon>
        <taxon>Isoptericola</taxon>
    </lineage>
</organism>
<dbReference type="SUPFAM" id="SSF53335">
    <property type="entry name" value="S-adenosyl-L-methionine-dependent methyltransferases"/>
    <property type="match status" value="1"/>
</dbReference>
<dbReference type="InterPro" id="IPR029063">
    <property type="entry name" value="SAM-dependent_MTases_sf"/>
</dbReference>